<proteinExistence type="inferred from homology"/>
<gene>
    <name evidence="8" type="ORF">SAMN05216564_11011</name>
</gene>
<evidence type="ECO:0008006" key="10">
    <source>
        <dbReference type="Google" id="ProtNLM"/>
    </source>
</evidence>
<feature type="transmembrane region" description="Helical" evidence="7">
    <location>
        <begin position="120"/>
        <end position="138"/>
    </location>
</feature>
<feature type="transmembrane region" description="Helical" evidence="7">
    <location>
        <begin position="255"/>
        <end position="274"/>
    </location>
</feature>
<feature type="transmembrane region" description="Helical" evidence="7">
    <location>
        <begin position="286"/>
        <end position="305"/>
    </location>
</feature>
<evidence type="ECO:0000256" key="6">
    <source>
        <dbReference type="ARBA" id="ARBA00023136"/>
    </source>
</evidence>
<dbReference type="AlphaFoldDB" id="A0A1H3MML8"/>
<accession>A0A1H3MML8</accession>
<dbReference type="InterPro" id="IPR022791">
    <property type="entry name" value="L-PG_synthase/AglD"/>
</dbReference>
<evidence type="ECO:0000256" key="4">
    <source>
        <dbReference type="ARBA" id="ARBA00022692"/>
    </source>
</evidence>
<comment type="subcellular location">
    <subcellularLocation>
        <location evidence="1">Cell membrane</location>
        <topology evidence="1">Multi-pass membrane protein</topology>
    </subcellularLocation>
</comment>
<reference evidence="9" key="1">
    <citation type="submission" date="2016-10" db="EMBL/GenBank/DDBJ databases">
        <authorList>
            <person name="Varghese N."/>
            <person name="Submissions S."/>
        </authorList>
    </citation>
    <scope>NUCLEOTIDE SEQUENCE [LARGE SCALE GENOMIC DNA]</scope>
    <source>
        <strain evidence="9">DC30,IBRC 10041,KCTC 4046</strain>
    </source>
</reference>
<dbReference type="Proteomes" id="UP000199079">
    <property type="component" value="Unassembled WGS sequence"/>
</dbReference>
<evidence type="ECO:0000256" key="5">
    <source>
        <dbReference type="ARBA" id="ARBA00022989"/>
    </source>
</evidence>
<evidence type="ECO:0000313" key="8">
    <source>
        <dbReference type="EMBL" id="SDY77951.1"/>
    </source>
</evidence>
<keyword evidence="5 7" id="KW-1133">Transmembrane helix</keyword>
<feature type="transmembrane region" description="Helical" evidence="7">
    <location>
        <begin position="145"/>
        <end position="166"/>
    </location>
</feature>
<dbReference type="GO" id="GO:0005886">
    <property type="term" value="C:plasma membrane"/>
    <property type="evidence" value="ECO:0007669"/>
    <property type="project" value="UniProtKB-SubCell"/>
</dbReference>
<keyword evidence="9" id="KW-1185">Reference proteome</keyword>
<dbReference type="PANTHER" id="PTHR39087">
    <property type="entry name" value="UPF0104 MEMBRANE PROTEIN MJ1595"/>
    <property type="match status" value="1"/>
</dbReference>
<protein>
    <recommendedName>
        <fullName evidence="10">Lysylphosphatidylglycerol synthase TM region</fullName>
    </recommendedName>
</protein>
<evidence type="ECO:0000313" key="9">
    <source>
        <dbReference type="Proteomes" id="UP000199079"/>
    </source>
</evidence>
<keyword evidence="4 7" id="KW-0812">Transmembrane</keyword>
<feature type="transmembrane region" description="Helical" evidence="7">
    <location>
        <begin position="226"/>
        <end position="248"/>
    </location>
</feature>
<evidence type="ECO:0000256" key="1">
    <source>
        <dbReference type="ARBA" id="ARBA00004651"/>
    </source>
</evidence>
<evidence type="ECO:0000256" key="7">
    <source>
        <dbReference type="SAM" id="Phobius"/>
    </source>
</evidence>
<dbReference type="EMBL" id="FNPC01000010">
    <property type="protein sequence ID" value="SDY77951.1"/>
    <property type="molecule type" value="Genomic_DNA"/>
</dbReference>
<sequence length="334" mass="34005">MAVAALQYGLGLAALAWVLTQVPVGETVATLGRLDARTVAALLALSVAGLLGRFYSWHVLLARAGIRSVRAAASVDLTVYFLNQLLPSRLSGRVAAPFVIRSRTGLNYADATSVSGVHTGAYAVLYGIVAAAGLLAGYSRLPTGIVLLLAISTGLYLAAGGAVLLAGTNLTLLDRLVSMLEGIATRIPRVGPAIAARVDGVRGFAAESSASFRDLAADPSVWARYAAGWILFTVVAPGGRVLVALAALGAGFEPAALLPLYLVAAYSVTLLPLTPGGIGVTEATTTVVLVAFGVPETVAVPVVLLDRALGVYLPALAGWYPAVGLGPTPAPGEE</sequence>
<dbReference type="Pfam" id="PF03706">
    <property type="entry name" value="LPG_synthase_TM"/>
    <property type="match status" value="1"/>
</dbReference>
<keyword evidence="6 7" id="KW-0472">Membrane</keyword>
<evidence type="ECO:0000256" key="2">
    <source>
        <dbReference type="ARBA" id="ARBA00011061"/>
    </source>
</evidence>
<comment type="similarity">
    <text evidence="2">Belongs to the UPF0104 family.</text>
</comment>
<dbReference type="PANTHER" id="PTHR39087:SF2">
    <property type="entry name" value="UPF0104 MEMBRANE PROTEIN MJ1595"/>
    <property type="match status" value="1"/>
</dbReference>
<evidence type="ECO:0000256" key="3">
    <source>
        <dbReference type="ARBA" id="ARBA00022475"/>
    </source>
</evidence>
<keyword evidence="3" id="KW-1003">Cell membrane</keyword>
<feature type="transmembrane region" description="Helical" evidence="7">
    <location>
        <begin position="36"/>
        <end position="56"/>
    </location>
</feature>
<name>A0A1H3MML8_9EURY</name>
<organism evidence="8 9">
    <name type="scientific">Halopenitus persicus</name>
    <dbReference type="NCBI Taxonomy" id="1048396"/>
    <lineage>
        <taxon>Archaea</taxon>
        <taxon>Methanobacteriati</taxon>
        <taxon>Methanobacteriota</taxon>
        <taxon>Stenosarchaea group</taxon>
        <taxon>Halobacteria</taxon>
        <taxon>Halobacteriales</taxon>
        <taxon>Haloferacaceae</taxon>
        <taxon>Halopenitus</taxon>
    </lineage>
</organism>